<feature type="compositionally biased region" description="Polar residues" evidence="9">
    <location>
        <begin position="1098"/>
        <end position="1108"/>
    </location>
</feature>
<feature type="domain" description="Sushi" evidence="11">
    <location>
        <begin position="801"/>
        <end position="860"/>
    </location>
</feature>
<dbReference type="SUPFAM" id="SSF57535">
    <property type="entry name" value="Complement control module/SCR domain"/>
    <property type="match status" value="10"/>
</dbReference>
<dbReference type="PROSITE" id="PS50923">
    <property type="entry name" value="SUSHI"/>
    <property type="match status" value="9"/>
</dbReference>
<dbReference type="GO" id="GO:0046872">
    <property type="term" value="F:metal ion binding"/>
    <property type="evidence" value="ECO:0007669"/>
    <property type="project" value="UniProtKB-KW"/>
</dbReference>
<evidence type="ECO:0000256" key="2">
    <source>
        <dbReference type="ARBA" id="ARBA00022723"/>
    </source>
</evidence>
<dbReference type="EMBL" id="LR900421">
    <property type="protein sequence ID" value="CAD7245623.1"/>
    <property type="molecule type" value="Genomic_DNA"/>
</dbReference>
<feature type="domain" description="Sushi" evidence="11">
    <location>
        <begin position="379"/>
        <end position="436"/>
    </location>
</feature>
<dbReference type="Pfam" id="PF00059">
    <property type="entry name" value="Lectin_C"/>
    <property type="match status" value="1"/>
</dbReference>
<dbReference type="OrthoDB" id="6352088at2759"/>
<keyword evidence="5" id="KW-0106">Calcium</keyword>
<feature type="compositionally biased region" description="Low complexity" evidence="9">
    <location>
        <begin position="1080"/>
        <end position="1097"/>
    </location>
</feature>
<feature type="domain" description="Sushi" evidence="11">
    <location>
        <begin position="656"/>
        <end position="715"/>
    </location>
</feature>
<feature type="disulfide bond" evidence="8">
    <location>
        <begin position="771"/>
        <end position="798"/>
    </location>
</feature>
<dbReference type="Gene3D" id="2.60.120.260">
    <property type="entry name" value="Galactose-binding domain-like"/>
    <property type="match status" value="1"/>
</dbReference>
<dbReference type="AlphaFoldDB" id="A0A7R9A478"/>
<feature type="disulfide bond" evidence="8">
    <location>
        <begin position="568"/>
        <end position="595"/>
    </location>
</feature>
<dbReference type="PROSITE" id="PS00615">
    <property type="entry name" value="C_TYPE_LECTIN_1"/>
    <property type="match status" value="1"/>
</dbReference>
<dbReference type="SUPFAM" id="SSF49785">
    <property type="entry name" value="Galactose-binding domain-like"/>
    <property type="match status" value="2"/>
</dbReference>
<evidence type="ECO:0000313" key="13">
    <source>
        <dbReference type="Proteomes" id="UP000677054"/>
    </source>
</evidence>
<evidence type="ECO:0000259" key="10">
    <source>
        <dbReference type="PROSITE" id="PS50041"/>
    </source>
</evidence>
<evidence type="ECO:0000256" key="4">
    <source>
        <dbReference type="ARBA" id="ARBA00022737"/>
    </source>
</evidence>
<feature type="domain" description="Sushi" evidence="11">
    <location>
        <begin position="598"/>
        <end position="655"/>
    </location>
</feature>
<evidence type="ECO:0000256" key="7">
    <source>
        <dbReference type="ARBA" id="ARBA00023180"/>
    </source>
</evidence>
<keyword evidence="1 8" id="KW-0768">Sushi</keyword>
<dbReference type="PANTHER" id="PTHR19325">
    <property type="entry name" value="COMPLEMENT COMPONENT-RELATED SUSHI DOMAIN-CONTAINING"/>
    <property type="match status" value="1"/>
</dbReference>
<keyword evidence="4" id="KW-0677">Repeat</keyword>
<dbReference type="EMBL" id="CAJPEV010000904">
    <property type="protein sequence ID" value="CAG0889424.1"/>
    <property type="molecule type" value="Genomic_DNA"/>
</dbReference>
<dbReference type="InterPro" id="IPR018378">
    <property type="entry name" value="C-type_lectin_CS"/>
</dbReference>
<feature type="domain" description="Sushi" evidence="11">
    <location>
        <begin position="861"/>
        <end position="919"/>
    </location>
</feature>
<sequence length="1114" mass="122656">MQVRDPCHARHRQSQLEQDLLFQKNLSTLVQSLPFPVILDTSSLATNVAYRKPISHSSNAPGGGGSLTTDGDSSPVHDGGPCFMTRAESSPWWRVDLVRPYSVRVVRISTTAGEELPALHDLEIRVGNHSRVRDNSLCAWHPGELSKCCQFELKMKGRRGEKQGKQIHEGFLKPEEIPRDERVERNPIQLIKSGVSNFVCARPMVGRYVFIQMTGADGQLILCEVEVFTTEEFSAESCSSNSDSHAVVFNQTCYDFQVSKKGTFDTARKECNDSGGDLIYKFNEITFDFVKSELERIKNQLQNKLIWIGAQKDPGFISRTWRWVTTREEIAEPMWGRAQPNNYNGEQNCVVLDGNHAWLWNDVGCNLDYLHWICQLNPTDCGSPERRENTTVDSTNYSVGSVITYQCPQDSKVVGDRQRKCLPSGMWSGFAPTCQFVDCGPLGTIENGVVTLIEDRTTYNATAHYFCSENHTLSGEETRHCQADGTWSGKDPRCLYKWCPPLDAPANGTVEIPSFEAGSVARFKCPPGHILIGQDSATYCGVPPPLNEGVRQLLNGSTNVGSIVEYQCQEDYWLVGPQRRVCLASSLWSDSAPYCKLITCGEPEVPPGAIVTGPNFNVNSIILYSCEPGNFLVGRSERICTHEGKWSGDASYCEFVDCGRIQPILKGTISYLNETTFLGSVVQYTCSRNYRLLGQSQRVCPRDGHWSGDAPTCEEIRCGEPERPQNSVVNIRGNDRTKNVVRSRATASGPGGQGNLPLVTYRIGATVTYACEAGYKVEGRLIRQCENTGLWTGEPPTCIYVDCGAPERIENGGFTLPQNATYYSATALYFCNENFRLVGKETRKCEGNGTWSDDLPSCSEILCREPERTETIFNVVVDGYDVGGQATYSCATGQMMKGSATRTCQATGVWSGLPPHCEWVDCGDPGKVENGRVYQINQSTIYNSVVEYSCFPKYRLKGVFSRRCTAEGSWEDSAPTCELEEVPYDILGDNTIEGAQNVPAGRSGGGDTRRAGGPKNETPNGAVMKRPGEEPPNPNVMSFATFRESQRPNIHDDGDDDGGYDVVNEGDSPYPVTNGHTRQTGGYSNSSYSASPPSTASFHGSSGGTVTINGVALR</sequence>
<feature type="disulfide bond" evidence="8">
    <location>
        <begin position="407"/>
        <end position="434"/>
    </location>
</feature>
<dbReference type="PROSITE" id="PS50041">
    <property type="entry name" value="C_TYPE_LECTIN_2"/>
    <property type="match status" value="1"/>
</dbReference>
<dbReference type="CDD" id="cd00037">
    <property type="entry name" value="CLECT"/>
    <property type="match status" value="1"/>
</dbReference>
<dbReference type="CDD" id="cd00033">
    <property type="entry name" value="CCP"/>
    <property type="match status" value="10"/>
</dbReference>
<dbReference type="InterPro" id="IPR008979">
    <property type="entry name" value="Galactose-bd-like_sf"/>
</dbReference>
<accession>A0A7R9A478</accession>
<dbReference type="InterPro" id="IPR001304">
    <property type="entry name" value="C-type_lectin-like"/>
</dbReference>
<dbReference type="Gene3D" id="3.10.100.10">
    <property type="entry name" value="Mannose-Binding Protein A, subunit A"/>
    <property type="match status" value="1"/>
</dbReference>
<reference evidence="12" key="1">
    <citation type="submission" date="2020-11" db="EMBL/GenBank/DDBJ databases">
        <authorList>
            <person name="Tran Van P."/>
        </authorList>
    </citation>
    <scope>NUCLEOTIDE SEQUENCE</scope>
</reference>
<feature type="domain" description="Sushi" evidence="11">
    <location>
        <begin position="437"/>
        <end position="496"/>
    </location>
</feature>
<feature type="disulfide bond" evidence="8">
    <location>
        <begin position="467"/>
        <end position="494"/>
    </location>
</feature>
<dbReference type="SMART" id="SM00034">
    <property type="entry name" value="CLECT"/>
    <property type="match status" value="1"/>
</dbReference>
<name>A0A7R9A478_9CRUS</name>
<evidence type="ECO:0000256" key="8">
    <source>
        <dbReference type="PROSITE-ProRule" id="PRU00302"/>
    </source>
</evidence>
<feature type="domain" description="C-type lectin" evidence="10">
    <location>
        <begin position="249"/>
        <end position="366"/>
    </location>
</feature>
<dbReference type="InterPro" id="IPR006585">
    <property type="entry name" value="FTP1"/>
</dbReference>
<dbReference type="InterPro" id="IPR016187">
    <property type="entry name" value="CTDL_fold"/>
</dbReference>
<feature type="domain" description="Sushi" evidence="11">
    <location>
        <begin position="920"/>
        <end position="979"/>
    </location>
</feature>
<proteinExistence type="predicted"/>
<keyword evidence="3" id="KW-0732">Signal</keyword>
<dbReference type="InterPro" id="IPR000436">
    <property type="entry name" value="Sushi_SCR_CCP_dom"/>
</dbReference>
<evidence type="ECO:0000259" key="11">
    <source>
        <dbReference type="PROSITE" id="PS50923"/>
    </source>
</evidence>
<comment type="caution">
    <text evidence="8">Lacks conserved residue(s) required for the propagation of feature annotation.</text>
</comment>
<evidence type="ECO:0000256" key="5">
    <source>
        <dbReference type="ARBA" id="ARBA00022837"/>
    </source>
</evidence>
<feature type="domain" description="Sushi" evidence="11">
    <location>
        <begin position="716"/>
        <end position="800"/>
    </location>
</feature>
<dbReference type="InterPro" id="IPR050350">
    <property type="entry name" value="Compl-Cell_Adhes-Reg"/>
</dbReference>
<protein>
    <submittedName>
        <fullName evidence="12">Uncharacterized protein</fullName>
    </submittedName>
</protein>
<evidence type="ECO:0000256" key="6">
    <source>
        <dbReference type="ARBA" id="ARBA00023157"/>
    </source>
</evidence>
<evidence type="ECO:0000256" key="3">
    <source>
        <dbReference type="ARBA" id="ARBA00022729"/>
    </source>
</evidence>
<feature type="region of interest" description="Disordered" evidence="9">
    <location>
        <begin position="993"/>
        <end position="1114"/>
    </location>
</feature>
<dbReference type="SMART" id="SM00032">
    <property type="entry name" value="CCP"/>
    <property type="match status" value="10"/>
</dbReference>
<keyword evidence="7" id="KW-0325">Glycoprotein</keyword>
<feature type="disulfide bond" evidence="8">
    <location>
        <begin position="831"/>
        <end position="858"/>
    </location>
</feature>
<keyword evidence="6 8" id="KW-1015">Disulfide bond</keyword>
<dbReference type="InterPro" id="IPR016186">
    <property type="entry name" value="C-type_lectin-like/link_sf"/>
</dbReference>
<dbReference type="SUPFAM" id="SSF56436">
    <property type="entry name" value="C-type lectin-like"/>
    <property type="match status" value="1"/>
</dbReference>
<evidence type="ECO:0000256" key="9">
    <source>
        <dbReference type="SAM" id="MobiDB-lite"/>
    </source>
</evidence>
<dbReference type="SMART" id="SM00607">
    <property type="entry name" value="FTP"/>
    <property type="match status" value="1"/>
</dbReference>
<feature type="disulfide bond" evidence="8">
    <location>
        <begin position="950"/>
        <end position="977"/>
    </location>
</feature>
<feature type="disulfide bond" evidence="8">
    <location>
        <begin position="686"/>
        <end position="713"/>
    </location>
</feature>
<gene>
    <name evidence="12" type="ORF">DSTB1V02_LOCUS5493</name>
</gene>
<evidence type="ECO:0000313" key="12">
    <source>
        <dbReference type="EMBL" id="CAD7245623.1"/>
    </source>
</evidence>
<keyword evidence="2" id="KW-0479">Metal-binding</keyword>
<evidence type="ECO:0000256" key="1">
    <source>
        <dbReference type="ARBA" id="ARBA00022659"/>
    </source>
</evidence>
<feature type="disulfide bond" evidence="8">
    <location>
        <begin position="890"/>
        <end position="917"/>
    </location>
</feature>
<feature type="disulfide bond" evidence="8">
    <location>
        <begin position="626"/>
        <end position="653"/>
    </location>
</feature>
<feature type="region of interest" description="Disordered" evidence="9">
    <location>
        <begin position="54"/>
        <end position="81"/>
    </location>
</feature>
<dbReference type="PANTHER" id="PTHR19325:SF575">
    <property type="entry name" value="LOCOMOTION-RELATED PROTEIN HIKARU GENKI"/>
    <property type="match status" value="1"/>
</dbReference>
<keyword evidence="13" id="KW-1185">Reference proteome</keyword>
<dbReference type="Pfam" id="PF00084">
    <property type="entry name" value="Sushi"/>
    <property type="match status" value="9"/>
</dbReference>
<dbReference type="InterPro" id="IPR035976">
    <property type="entry name" value="Sushi/SCR/CCP_sf"/>
</dbReference>
<dbReference type="Gene3D" id="2.10.70.10">
    <property type="entry name" value="Complement Module, domain 1"/>
    <property type="match status" value="10"/>
</dbReference>
<dbReference type="Proteomes" id="UP000677054">
    <property type="component" value="Unassembled WGS sequence"/>
</dbReference>
<organism evidence="12">
    <name type="scientific">Darwinula stevensoni</name>
    <dbReference type="NCBI Taxonomy" id="69355"/>
    <lineage>
        <taxon>Eukaryota</taxon>
        <taxon>Metazoa</taxon>
        <taxon>Ecdysozoa</taxon>
        <taxon>Arthropoda</taxon>
        <taxon>Crustacea</taxon>
        <taxon>Oligostraca</taxon>
        <taxon>Ostracoda</taxon>
        <taxon>Podocopa</taxon>
        <taxon>Podocopida</taxon>
        <taxon>Darwinulocopina</taxon>
        <taxon>Darwinuloidea</taxon>
        <taxon>Darwinulidae</taxon>
        <taxon>Darwinula</taxon>
    </lineage>
</organism>
<feature type="domain" description="Sushi" evidence="11">
    <location>
        <begin position="538"/>
        <end position="597"/>
    </location>
</feature>